<dbReference type="Proteomes" id="UP001201980">
    <property type="component" value="Unassembled WGS sequence"/>
</dbReference>
<protein>
    <submittedName>
        <fullName evidence="1">Uncharacterized protein</fullName>
    </submittedName>
</protein>
<dbReference type="EMBL" id="JAKWBI020000004">
    <property type="protein sequence ID" value="KAJ2907168.1"/>
    <property type="molecule type" value="Genomic_DNA"/>
</dbReference>
<evidence type="ECO:0000313" key="1">
    <source>
        <dbReference type="EMBL" id="KAJ2907168.1"/>
    </source>
</evidence>
<dbReference type="AlphaFoldDB" id="A0AAD5RZU4"/>
<sequence length="136" mass="15502">MIAGIHMEFIRGFNAFAVATQFPTWIYFLHTNTFGESYLDEAARDDTVYSIFSRPARDKTIADGADDMAEDYITACGLENAGWKLRLRGNILVIATWLWYMQYHVPVPGAILSSVPERQCTGNKNRKRGHVRKARQ</sequence>
<organism evidence="1 2">
    <name type="scientific">Zalerion maritima</name>
    <dbReference type="NCBI Taxonomy" id="339359"/>
    <lineage>
        <taxon>Eukaryota</taxon>
        <taxon>Fungi</taxon>
        <taxon>Dikarya</taxon>
        <taxon>Ascomycota</taxon>
        <taxon>Pezizomycotina</taxon>
        <taxon>Sordariomycetes</taxon>
        <taxon>Lulworthiomycetidae</taxon>
        <taxon>Lulworthiales</taxon>
        <taxon>Lulworthiaceae</taxon>
        <taxon>Zalerion</taxon>
    </lineage>
</organism>
<comment type="caution">
    <text evidence="1">The sequence shown here is derived from an EMBL/GenBank/DDBJ whole genome shotgun (WGS) entry which is preliminary data.</text>
</comment>
<name>A0AAD5RZU4_9PEZI</name>
<gene>
    <name evidence="1" type="ORF">MKZ38_007683</name>
</gene>
<evidence type="ECO:0000313" key="2">
    <source>
        <dbReference type="Proteomes" id="UP001201980"/>
    </source>
</evidence>
<reference evidence="1" key="1">
    <citation type="submission" date="2022-07" db="EMBL/GenBank/DDBJ databases">
        <title>Draft genome sequence of Zalerion maritima ATCC 34329, a (micro)plastics degrading marine fungus.</title>
        <authorList>
            <person name="Paco A."/>
            <person name="Goncalves M.F.M."/>
            <person name="Rocha-Santos T.A.P."/>
            <person name="Alves A."/>
        </authorList>
    </citation>
    <scope>NUCLEOTIDE SEQUENCE</scope>
    <source>
        <strain evidence="1">ATCC 34329</strain>
    </source>
</reference>
<keyword evidence="2" id="KW-1185">Reference proteome</keyword>
<proteinExistence type="predicted"/>
<accession>A0AAD5RZU4</accession>